<dbReference type="Proteomes" id="UP001633002">
    <property type="component" value="Unassembled WGS sequence"/>
</dbReference>
<dbReference type="EMBL" id="JBJQOH010000001">
    <property type="protein sequence ID" value="KAL3699144.1"/>
    <property type="molecule type" value="Genomic_DNA"/>
</dbReference>
<keyword evidence="3" id="KW-1185">Reference proteome</keyword>
<reference evidence="2 3" key="1">
    <citation type="submission" date="2024-09" db="EMBL/GenBank/DDBJ databases">
        <title>Chromosome-scale assembly of Riccia sorocarpa.</title>
        <authorList>
            <person name="Paukszto L."/>
        </authorList>
    </citation>
    <scope>NUCLEOTIDE SEQUENCE [LARGE SCALE GENOMIC DNA]</scope>
    <source>
        <strain evidence="2">LP-2024</strain>
        <tissue evidence="2">Aerial parts of the thallus</tissue>
    </source>
</reference>
<evidence type="ECO:0000313" key="2">
    <source>
        <dbReference type="EMBL" id="KAL3699144.1"/>
    </source>
</evidence>
<keyword evidence="1" id="KW-0812">Transmembrane</keyword>
<gene>
    <name evidence="2" type="ORF">R1sor_017166</name>
</gene>
<organism evidence="2 3">
    <name type="scientific">Riccia sorocarpa</name>
    <dbReference type="NCBI Taxonomy" id="122646"/>
    <lineage>
        <taxon>Eukaryota</taxon>
        <taxon>Viridiplantae</taxon>
        <taxon>Streptophyta</taxon>
        <taxon>Embryophyta</taxon>
        <taxon>Marchantiophyta</taxon>
        <taxon>Marchantiopsida</taxon>
        <taxon>Marchantiidae</taxon>
        <taxon>Marchantiales</taxon>
        <taxon>Ricciaceae</taxon>
        <taxon>Riccia</taxon>
    </lineage>
</organism>
<feature type="transmembrane region" description="Helical" evidence="1">
    <location>
        <begin position="316"/>
        <end position="336"/>
    </location>
</feature>
<protein>
    <submittedName>
        <fullName evidence="2">Uncharacterized protein</fullName>
    </submittedName>
</protein>
<comment type="caution">
    <text evidence="2">The sequence shown here is derived from an EMBL/GenBank/DDBJ whole genome shotgun (WGS) entry which is preliminary data.</text>
</comment>
<dbReference type="SUPFAM" id="SSF50249">
    <property type="entry name" value="Nucleic acid-binding proteins"/>
    <property type="match status" value="1"/>
</dbReference>
<keyword evidence="1" id="KW-1133">Transmembrane helix</keyword>
<evidence type="ECO:0000313" key="3">
    <source>
        <dbReference type="Proteomes" id="UP001633002"/>
    </source>
</evidence>
<dbReference type="AlphaFoldDB" id="A0ABD3I7V0"/>
<proteinExistence type="predicted"/>
<dbReference type="Gene3D" id="2.40.50.140">
    <property type="entry name" value="Nucleic acid-binding proteins"/>
    <property type="match status" value="1"/>
</dbReference>
<name>A0ABD3I7V0_9MARC</name>
<dbReference type="InterPro" id="IPR012340">
    <property type="entry name" value="NA-bd_OB-fold"/>
</dbReference>
<keyword evidence="1" id="KW-0472">Membrane</keyword>
<sequence>MAAGSVSAINGGGPPNSAIITRAQGEYWVDEIESWFYGKNETVIQSDAMKHQFQAIAFPLPLWPYIGIVKEVLIESTFKANAMRFERPGMAASSQPYRQSKTLEGQEDFSTIAQMQQALRGEIANFGARSVRVTMVGIGHNGAVYRGCPTYRISERRGCGHAYGIAEWLFRLKMTVKDASGELDVAAWETAKQILGMDLDEFVAVHVRAESNAVLRRLVGSHWILSLSIQRSERENYAKVDRTESVTKKQLFPENSLADGERRSTDAMCTPARMVVPAFSFKAGVTSDGGIASTPTRREGERMDLKSGIRNPHFRSVLFLGFCVGLLTRGLVYIVALDAHAV</sequence>
<evidence type="ECO:0000256" key="1">
    <source>
        <dbReference type="SAM" id="Phobius"/>
    </source>
</evidence>
<accession>A0ABD3I7V0</accession>